<dbReference type="CDD" id="cd12152">
    <property type="entry name" value="F1-ATPase_delta"/>
    <property type="match status" value="1"/>
</dbReference>
<reference evidence="12 13" key="1">
    <citation type="journal article" date="2016" name="Nat. Commun.">
        <title>Thousands of microbial genomes shed light on interconnected biogeochemical processes in an aquifer system.</title>
        <authorList>
            <person name="Anantharaman K."/>
            <person name="Brown C.T."/>
            <person name="Hug L.A."/>
            <person name="Sharon I."/>
            <person name="Castelle C.J."/>
            <person name="Probst A.J."/>
            <person name="Thomas B.C."/>
            <person name="Singh A."/>
            <person name="Wilkins M.J."/>
            <person name="Karaoz U."/>
            <person name="Brodie E.L."/>
            <person name="Williams K.H."/>
            <person name="Hubbard S.S."/>
            <person name="Banfield J.F."/>
        </authorList>
    </citation>
    <scope>NUCLEOTIDE SEQUENCE [LARGE SCALE GENOMIC DNA]</scope>
</reference>
<evidence type="ECO:0000259" key="10">
    <source>
        <dbReference type="Pfam" id="PF00401"/>
    </source>
</evidence>
<evidence type="ECO:0000313" key="13">
    <source>
        <dbReference type="Proteomes" id="UP000178869"/>
    </source>
</evidence>
<dbReference type="PANTHER" id="PTHR13822">
    <property type="entry name" value="ATP SYNTHASE DELTA/EPSILON CHAIN"/>
    <property type="match status" value="1"/>
</dbReference>
<dbReference type="InterPro" id="IPR020546">
    <property type="entry name" value="ATP_synth_F1_dsu/esu_N"/>
</dbReference>
<dbReference type="AlphaFoldDB" id="A0A1G2PDL7"/>
<dbReference type="InterPro" id="IPR036771">
    <property type="entry name" value="ATPsynth_dsu/esu_N"/>
</dbReference>
<protein>
    <recommendedName>
        <fullName evidence="8">ATP synthase epsilon chain</fullName>
    </recommendedName>
    <alternativeName>
        <fullName evidence="8">ATP synthase F1 sector epsilon subunit</fullName>
    </alternativeName>
    <alternativeName>
        <fullName evidence="8">F-ATPase epsilon subunit</fullName>
    </alternativeName>
</protein>
<dbReference type="HAMAP" id="MF_00530">
    <property type="entry name" value="ATP_synth_epsil_bac"/>
    <property type="match status" value="1"/>
</dbReference>
<dbReference type="GO" id="GO:0046933">
    <property type="term" value="F:proton-transporting ATP synthase activity, rotational mechanism"/>
    <property type="evidence" value="ECO:0007669"/>
    <property type="project" value="UniProtKB-UniRule"/>
</dbReference>
<evidence type="ECO:0000256" key="1">
    <source>
        <dbReference type="ARBA" id="ARBA00004184"/>
    </source>
</evidence>
<gene>
    <name evidence="8" type="primary">atpC</name>
    <name evidence="12" type="ORF">A2828_00585</name>
</gene>
<evidence type="ECO:0000256" key="6">
    <source>
        <dbReference type="ARBA" id="ARBA00023196"/>
    </source>
</evidence>
<dbReference type="EMBL" id="MHSR01000016">
    <property type="protein sequence ID" value="OHA46428.1"/>
    <property type="molecule type" value="Genomic_DNA"/>
</dbReference>
<proteinExistence type="inferred from homology"/>
<keyword evidence="7 8" id="KW-0066">ATP synthesis</keyword>
<dbReference type="PANTHER" id="PTHR13822:SF10">
    <property type="entry name" value="ATP SYNTHASE EPSILON CHAIN, CHLOROPLASTIC"/>
    <property type="match status" value="1"/>
</dbReference>
<dbReference type="Pfam" id="PF02823">
    <property type="entry name" value="ATP-synt_DE_N"/>
    <property type="match status" value="1"/>
</dbReference>
<evidence type="ECO:0000256" key="8">
    <source>
        <dbReference type="HAMAP-Rule" id="MF_00530"/>
    </source>
</evidence>
<dbReference type="Gene3D" id="2.60.15.10">
    <property type="entry name" value="F0F1 ATP synthase delta/epsilon subunit, N-terminal"/>
    <property type="match status" value="1"/>
</dbReference>
<accession>A0A1G2PDL7</accession>
<keyword evidence="5 8" id="KW-0472">Membrane</keyword>
<evidence type="ECO:0000256" key="2">
    <source>
        <dbReference type="ARBA" id="ARBA00005712"/>
    </source>
</evidence>
<evidence type="ECO:0000256" key="9">
    <source>
        <dbReference type="RuleBase" id="RU003656"/>
    </source>
</evidence>
<sequence length="151" mass="16727">MTKIHFEITTPEKTALKDEIDSITVQTKDGEITILPGHIPIVSALSSGELIVRREGQVIPMAVSGGFVEVKPSLPGENKTRVIILADAAERVEEIDMKQAQEAHERARKAMEEYKNTDEVKFADATAAFERALSRIKVARKHARGKSSFEE</sequence>
<dbReference type="Pfam" id="PF00401">
    <property type="entry name" value="ATP-synt_DE"/>
    <property type="match status" value="1"/>
</dbReference>
<evidence type="ECO:0000259" key="11">
    <source>
        <dbReference type="Pfam" id="PF02823"/>
    </source>
</evidence>
<dbReference type="Proteomes" id="UP000178869">
    <property type="component" value="Unassembled WGS sequence"/>
</dbReference>
<evidence type="ECO:0000313" key="12">
    <source>
        <dbReference type="EMBL" id="OHA46428.1"/>
    </source>
</evidence>
<dbReference type="GO" id="GO:0012505">
    <property type="term" value="C:endomembrane system"/>
    <property type="evidence" value="ECO:0007669"/>
    <property type="project" value="UniProtKB-SubCell"/>
</dbReference>
<dbReference type="Gene3D" id="1.20.5.440">
    <property type="entry name" value="ATP synthase delta/epsilon subunit, C-terminal domain"/>
    <property type="match status" value="1"/>
</dbReference>
<dbReference type="GO" id="GO:0045259">
    <property type="term" value="C:proton-transporting ATP synthase complex"/>
    <property type="evidence" value="ECO:0007669"/>
    <property type="project" value="UniProtKB-KW"/>
</dbReference>
<evidence type="ECO:0000256" key="3">
    <source>
        <dbReference type="ARBA" id="ARBA00022448"/>
    </source>
</evidence>
<evidence type="ECO:0000256" key="5">
    <source>
        <dbReference type="ARBA" id="ARBA00023136"/>
    </source>
</evidence>
<dbReference type="GO" id="GO:0005524">
    <property type="term" value="F:ATP binding"/>
    <property type="evidence" value="ECO:0007669"/>
    <property type="project" value="UniProtKB-UniRule"/>
</dbReference>
<keyword evidence="4 8" id="KW-0406">Ion transport</keyword>
<dbReference type="InterPro" id="IPR001469">
    <property type="entry name" value="ATP_synth_F1_dsu/esu"/>
</dbReference>
<dbReference type="GO" id="GO:0005886">
    <property type="term" value="C:plasma membrane"/>
    <property type="evidence" value="ECO:0007669"/>
    <property type="project" value="UniProtKB-SubCell"/>
</dbReference>
<comment type="subcellular location">
    <subcellularLocation>
        <location evidence="8">Cell membrane</location>
        <topology evidence="8">Peripheral membrane protein</topology>
    </subcellularLocation>
    <subcellularLocation>
        <location evidence="1">Endomembrane system</location>
        <topology evidence="1">Peripheral membrane protein</topology>
    </subcellularLocation>
</comment>
<comment type="function">
    <text evidence="8">Produces ATP from ADP in the presence of a proton gradient across the membrane.</text>
</comment>
<feature type="domain" description="ATP synthase F1 complex delta/epsilon subunit N-terminal" evidence="11">
    <location>
        <begin position="4"/>
        <end position="89"/>
    </location>
</feature>
<comment type="similarity">
    <text evidence="2 8 9">Belongs to the ATPase epsilon chain family.</text>
</comment>
<name>A0A1G2PDL7_9BACT</name>
<dbReference type="NCBIfam" id="TIGR01216">
    <property type="entry name" value="ATP_synt_epsi"/>
    <property type="match status" value="1"/>
</dbReference>
<keyword evidence="8" id="KW-1003">Cell membrane</keyword>
<comment type="caution">
    <text evidence="12">The sequence shown here is derived from an EMBL/GenBank/DDBJ whole genome shotgun (WGS) entry which is preliminary data.</text>
</comment>
<evidence type="ECO:0000256" key="4">
    <source>
        <dbReference type="ARBA" id="ARBA00023065"/>
    </source>
</evidence>
<organism evidence="12 13">
    <name type="scientific">Candidatus Terrybacteria bacterium RIFCSPHIGHO2_01_FULL_43_35</name>
    <dbReference type="NCBI Taxonomy" id="1802361"/>
    <lineage>
        <taxon>Bacteria</taxon>
        <taxon>Candidatus Terryibacteriota</taxon>
    </lineage>
</organism>
<evidence type="ECO:0000256" key="7">
    <source>
        <dbReference type="ARBA" id="ARBA00023310"/>
    </source>
</evidence>
<dbReference type="SUPFAM" id="SSF51344">
    <property type="entry name" value="Epsilon subunit of F1F0-ATP synthase N-terminal domain"/>
    <property type="match status" value="1"/>
</dbReference>
<dbReference type="InterPro" id="IPR020547">
    <property type="entry name" value="ATP_synth_F1_esu_C"/>
</dbReference>
<keyword evidence="3 8" id="KW-0813">Transport</keyword>
<keyword evidence="8" id="KW-0375">Hydrogen ion transport</keyword>
<feature type="domain" description="ATP synthase epsilon subunit C-terminal" evidence="10">
    <location>
        <begin position="93"/>
        <end position="139"/>
    </location>
</feature>
<comment type="subunit">
    <text evidence="8 9">F-type ATPases have 2 components, CF(1) - the catalytic core - and CF(0) - the membrane proton channel. CF(1) has five subunits: alpha(3), beta(3), gamma(1), delta(1), epsilon(1). CF(0) has three main subunits: a, b and c.</text>
</comment>
<keyword evidence="6 8" id="KW-0139">CF(1)</keyword>